<reference evidence="2 3" key="1">
    <citation type="submission" date="2019-10" db="EMBL/GenBank/DDBJ databases">
        <title>Bacillus aerolatum sp. nov., isolated from bioaerosol of sport playgrounds.</title>
        <authorList>
            <person name="Chen P."/>
            <person name="Zhang G."/>
        </authorList>
    </citation>
    <scope>NUCLEOTIDE SEQUENCE [LARGE SCALE GENOMIC DNA]</scope>
    <source>
        <strain evidence="2 3">CX253</strain>
    </source>
</reference>
<evidence type="ECO:0000313" key="2">
    <source>
        <dbReference type="EMBL" id="KAB7707107.1"/>
    </source>
</evidence>
<dbReference type="SUPFAM" id="SSF52317">
    <property type="entry name" value="Class I glutamine amidotransferase-like"/>
    <property type="match status" value="1"/>
</dbReference>
<dbReference type="SUPFAM" id="SSF49899">
    <property type="entry name" value="Concanavalin A-like lectins/glucanases"/>
    <property type="match status" value="1"/>
</dbReference>
<feature type="domain" description="N,N-dimethylformamidase beta subunit-like C-terminal" evidence="1">
    <location>
        <begin position="300"/>
        <end position="734"/>
    </location>
</feature>
<organism evidence="2 3">
    <name type="scientific">Bacillus aerolatus</name>
    <dbReference type="NCBI Taxonomy" id="2653354"/>
    <lineage>
        <taxon>Bacteria</taxon>
        <taxon>Bacillati</taxon>
        <taxon>Bacillota</taxon>
        <taxon>Bacilli</taxon>
        <taxon>Bacillales</taxon>
        <taxon>Bacillaceae</taxon>
        <taxon>Bacillus</taxon>
    </lineage>
</organism>
<keyword evidence="3" id="KW-1185">Reference proteome</keyword>
<dbReference type="InterPro" id="IPR046540">
    <property type="entry name" value="DMFA2_C"/>
</dbReference>
<proteinExistence type="predicted"/>
<name>A0A6I1FLF7_9BACI</name>
<dbReference type="Proteomes" id="UP000429595">
    <property type="component" value="Unassembled WGS sequence"/>
</dbReference>
<dbReference type="Gene3D" id="2.60.120.200">
    <property type="match status" value="1"/>
</dbReference>
<evidence type="ECO:0000259" key="1">
    <source>
        <dbReference type="Pfam" id="PF20254"/>
    </source>
</evidence>
<dbReference type="RefSeq" id="WP_152151039.1">
    <property type="nucleotide sequence ID" value="NZ_WEIO01000004.1"/>
</dbReference>
<dbReference type="InterPro" id="IPR029062">
    <property type="entry name" value="Class_I_gatase-like"/>
</dbReference>
<dbReference type="Pfam" id="PF20254">
    <property type="entry name" value="DMFA2_C"/>
    <property type="match status" value="1"/>
</dbReference>
<evidence type="ECO:0000313" key="3">
    <source>
        <dbReference type="Proteomes" id="UP000429595"/>
    </source>
</evidence>
<gene>
    <name evidence="2" type="ORF">F9802_08840</name>
</gene>
<dbReference type="AlphaFoldDB" id="A0A6I1FLF7"/>
<dbReference type="InterPro" id="IPR013320">
    <property type="entry name" value="ConA-like_dom_sf"/>
</dbReference>
<accession>A0A6I1FLF7</accession>
<dbReference type="EMBL" id="WEIO01000004">
    <property type="protein sequence ID" value="KAB7707107.1"/>
    <property type="molecule type" value="Genomic_DNA"/>
</dbReference>
<sequence length="765" mass="85968">MKITGYTDRMSVQPGENIKFMVNSHHKKYKAEIVRLIHGDSDPKGPGVKIEKIAARVNKEYNGRKQDIHMGSYIKFDAHRIFEQISSFSLQAMIFPTTPELGTQGILTKWSPADQTGYGLFIDEKGCLALWIGDKKGNVEKISTNQPLVSGCWYFVGGSFDADSGKMTIFQEAVISKTNGRFSLPYGADNQNISNEKNIKVQPCADNNAPFLIASIFEKKSEGKYKVINRYNGKIDRPRMASIALSKEEMTAWIDHPSGEGLVAAWDFSEGITKKGFKELEKVYDKSPNQIHGETVNHPTRAMTGYNWTSEEQNFVHAPEQYGAIHFHDDDLTDAKWDVDFEWKVPDNLKSGVYAAHVCAGDDEDYITFFVRPKKGQPTAKTVLIIPTASYLAYANNRFQDIPLAQLMFGRAPVVQQEDMYLGEHAEYGLSTYDHHNDGTGVCFSSSLRPILNMRPKYRHNLSPSLWQFNADLHLVDWLTEKGFDFDVITDQDLHLEGAELLNQYRVAITGSHPEYYSGQMLDAIEDFQSDGGRFMYMGSNGFYWVVAFHPENPNIMEVRKNYGNQGWKSKPGEIHLSFTGEQGSIWKHRGRAPQKICGTGYVAEGFEVSSYYRRTEESFDPKVDWIFEGIDKDEKIGDFGLVGGGAAGLELDIYDTELGTPSHAVIIASSENHTSVYMPVAEELYFNIPGLSGAENPRVRADMVYYPTPNGGAVFSTSSIAYCGSLSHNNYDNNISQLTENVLRRFLSDQPLPWGEKEQALTKS</sequence>
<comment type="caution">
    <text evidence="2">The sequence shown here is derived from an EMBL/GenBank/DDBJ whole genome shotgun (WGS) entry which is preliminary data.</text>
</comment>
<protein>
    <submittedName>
        <fullName evidence="2">N,N-dimethylformamidase</fullName>
    </submittedName>
</protein>